<dbReference type="EMBL" id="LS991951">
    <property type="protein sequence ID" value="SYV97505.1"/>
    <property type="molecule type" value="Genomic_DNA"/>
</dbReference>
<dbReference type="AlphaFoldDB" id="A0A3B0PS86"/>
<name>A0A3B0PS86_9BACT</name>
<evidence type="ECO:0000313" key="2">
    <source>
        <dbReference type="Proteomes" id="UP000257559"/>
    </source>
</evidence>
<accession>A0A3B0PS86</accession>
<evidence type="ECO:0000313" key="1">
    <source>
        <dbReference type="EMBL" id="SYV97505.1"/>
    </source>
</evidence>
<reference evidence="2" key="1">
    <citation type="submission" date="2018-06" db="EMBL/GenBank/DDBJ databases">
        <authorList>
            <consortium name="Pathogen Informatics"/>
        </authorList>
    </citation>
    <scope>NUCLEOTIDE SEQUENCE [LARGE SCALE GENOMIC DNA]</scope>
    <source>
        <strain evidence="2">NCTC10132</strain>
    </source>
</reference>
<proteinExistence type="predicted"/>
<organism evidence="1 2">
    <name type="scientific">Mycoplasmopsis edwardii</name>
    <dbReference type="NCBI Taxonomy" id="53558"/>
    <lineage>
        <taxon>Bacteria</taxon>
        <taxon>Bacillati</taxon>
        <taxon>Mycoplasmatota</taxon>
        <taxon>Mycoplasmoidales</taxon>
        <taxon>Metamycoplasmataceae</taxon>
        <taxon>Mycoplasmopsis</taxon>
    </lineage>
</organism>
<gene>
    <name evidence="1" type="ORF">NCTC10132_00871</name>
</gene>
<feature type="non-terminal residue" evidence="1">
    <location>
        <position position="113"/>
    </location>
</feature>
<protein>
    <submittedName>
        <fullName evidence="1">Uncharacterized protein</fullName>
    </submittedName>
</protein>
<sequence length="113" mass="13352">MANSYPDFLIKSNDHFVYLEIKTYNNDIDEDKTKKLYQEYLNYIKQNKNNNIKLTLCICLVEQKNDEANFYFAGASTITSLNEKLQETKSISAKLHDKIKSDYYFSLNEILSW</sequence>
<dbReference type="Proteomes" id="UP000257559">
    <property type="component" value="Chromosome"/>
</dbReference>
<dbReference type="KEGG" id="medw:NCTC10132_00871"/>
<keyword evidence="2" id="KW-1185">Reference proteome</keyword>